<feature type="region of interest" description="Disordered" evidence="1">
    <location>
        <begin position="46"/>
        <end position="88"/>
    </location>
</feature>
<proteinExistence type="predicted"/>
<gene>
    <name evidence="3" type="ORF">CcCBS67573_g08168</name>
</gene>
<sequence length="568" mass="63548">MSTADWARTKNKMPARPLAPVRRGSMYTAEQEMAIEEGLLATPTTYGYPSTSSSSSSSSYAPLHPHSHTHSHAQSQQPQTPPPNSSQWTLSPWSLMAAYRLYASIPSKMRTAPALLPSLSSASSSSVPFAVSIAAHLVAVGGRRVRIQQLLLTACAALVLALVLLTTARPVCHHNSSSCVIIPDDSVESVAMPVHPTVLYYNTHGGCNQNMRGVMRSLGVKVDLFNPKQVAGYGMSASRARYLIESGHVDFVCSRYDIIVIGDTIPHGRALLESLLEKDTMKQCRSKIVVEMTNRFDWDVSDKAAYYNTISALVQLSKTTLKDKLFWVANNNVEKAFLEHKVGVSMPAVRVLRPLGVAPEYPYPLDLPEPSTNLFAARQHYSTVYSVLKRKYNIPIAVFPFGHKYGGPKNLLRFKAFIDMPYEYSTMKLYENIAFGIPMIIPTPRFLEELYDTGIHKMLNPYILQNFPVSPDMLPFKQVPEFPAWSAYMDYYAPEFAPFLYYVDSYEQLKNMSGMSAAELDSKNVRVEGPLFYAKYREEILGGWLELFRDMGYAYKMNGEGANIMMQL</sequence>
<accession>A0A507ELY4</accession>
<dbReference type="AlphaFoldDB" id="A0A507ELY4"/>
<dbReference type="Proteomes" id="UP000320333">
    <property type="component" value="Unassembled WGS sequence"/>
</dbReference>
<dbReference type="EMBL" id="QEAP01000498">
    <property type="protein sequence ID" value="TPX65259.1"/>
    <property type="molecule type" value="Genomic_DNA"/>
</dbReference>
<evidence type="ECO:0000256" key="2">
    <source>
        <dbReference type="SAM" id="Phobius"/>
    </source>
</evidence>
<comment type="caution">
    <text evidence="3">The sequence shown here is derived from an EMBL/GenBank/DDBJ whole genome shotgun (WGS) entry which is preliminary data.</text>
</comment>
<organism evidence="3 4">
    <name type="scientific">Chytriomyces confervae</name>
    <dbReference type="NCBI Taxonomy" id="246404"/>
    <lineage>
        <taxon>Eukaryota</taxon>
        <taxon>Fungi</taxon>
        <taxon>Fungi incertae sedis</taxon>
        <taxon>Chytridiomycota</taxon>
        <taxon>Chytridiomycota incertae sedis</taxon>
        <taxon>Chytridiomycetes</taxon>
        <taxon>Chytridiales</taxon>
        <taxon>Chytriomycetaceae</taxon>
        <taxon>Chytriomyces</taxon>
    </lineage>
</organism>
<keyword evidence="4" id="KW-1185">Reference proteome</keyword>
<feature type="compositionally biased region" description="Low complexity" evidence="1">
    <location>
        <begin position="46"/>
        <end position="64"/>
    </location>
</feature>
<feature type="region of interest" description="Disordered" evidence="1">
    <location>
        <begin position="1"/>
        <end position="24"/>
    </location>
</feature>
<feature type="transmembrane region" description="Helical" evidence="2">
    <location>
        <begin position="150"/>
        <end position="168"/>
    </location>
</feature>
<name>A0A507ELY4_9FUNG</name>
<reference evidence="3 4" key="1">
    <citation type="journal article" date="2019" name="Sci. Rep.">
        <title>Comparative genomics of chytrid fungi reveal insights into the obligate biotrophic and pathogenic lifestyle of Synchytrium endobioticum.</title>
        <authorList>
            <person name="van de Vossenberg B.T.L.H."/>
            <person name="Warris S."/>
            <person name="Nguyen H.D.T."/>
            <person name="van Gent-Pelzer M.P.E."/>
            <person name="Joly D.L."/>
            <person name="van de Geest H.C."/>
            <person name="Bonants P.J.M."/>
            <person name="Smith D.S."/>
            <person name="Levesque C.A."/>
            <person name="van der Lee T.A.J."/>
        </authorList>
    </citation>
    <scope>NUCLEOTIDE SEQUENCE [LARGE SCALE GENOMIC DNA]</scope>
    <source>
        <strain evidence="3 4">CBS 675.73</strain>
    </source>
</reference>
<protein>
    <submittedName>
        <fullName evidence="3">Uncharacterized protein</fullName>
    </submittedName>
</protein>
<evidence type="ECO:0000313" key="3">
    <source>
        <dbReference type="EMBL" id="TPX65259.1"/>
    </source>
</evidence>
<keyword evidence="2" id="KW-0812">Transmembrane</keyword>
<evidence type="ECO:0000313" key="4">
    <source>
        <dbReference type="Proteomes" id="UP000320333"/>
    </source>
</evidence>
<keyword evidence="2" id="KW-0472">Membrane</keyword>
<dbReference type="OrthoDB" id="543916at2759"/>
<evidence type="ECO:0000256" key="1">
    <source>
        <dbReference type="SAM" id="MobiDB-lite"/>
    </source>
</evidence>
<keyword evidence="2" id="KW-1133">Transmembrane helix</keyword>